<dbReference type="EMBL" id="CP098747">
    <property type="protein sequence ID" value="USG59912.1"/>
    <property type="molecule type" value="Genomic_DNA"/>
</dbReference>
<dbReference type="SUPFAM" id="SSF54593">
    <property type="entry name" value="Glyoxalase/Bleomycin resistance protein/Dihydroxybiphenyl dioxygenase"/>
    <property type="match status" value="1"/>
</dbReference>
<protein>
    <submittedName>
        <fullName evidence="2">VOC family protein</fullName>
    </submittedName>
</protein>
<feature type="domain" description="Glyoxalase-like" evidence="1">
    <location>
        <begin position="7"/>
        <end position="186"/>
    </location>
</feature>
<sequence length="281" mass="30412">MPKQAQLDHAVINVGFDMDQAAQIFSNLGFHLTERGYHSLGSINHLMMFGTDYLELIGLPAESKGSPAGRPDIANAPPGLNGLVFKTDSAQGNLDILETLGIAAGPTKSFTRPVSLPDGEVEASFTTTHVKGGTFPGGRVYFCEHHTPDVVWRPEWQDHANGAQAITDFVIASTSPDQEAGKFSALLETEIKQDGEVRTLVMDGATLTILSPEAYGARFGALACSLNGRASIFGALKIRTRSLDAVRQVLTELKTPLPMEDNQTRILIHEPTFDSLFEFTE</sequence>
<reference evidence="2" key="1">
    <citation type="submission" date="2022-06" db="EMBL/GenBank/DDBJ databases">
        <title>Sneathiella actinostolidae sp. nov., isolated from a sea anemonein the Western Pacific Ocean.</title>
        <authorList>
            <person name="Wei M.J."/>
        </authorList>
    </citation>
    <scope>NUCLEOTIDE SEQUENCE</scope>
    <source>
        <strain evidence="2">PHK-P5</strain>
    </source>
</reference>
<dbReference type="Proteomes" id="UP001056291">
    <property type="component" value="Chromosome"/>
</dbReference>
<dbReference type="Gene3D" id="3.10.180.10">
    <property type="entry name" value="2,3-Dihydroxybiphenyl 1,2-Dioxygenase, domain 1"/>
    <property type="match status" value="1"/>
</dbReference>
<dbReference type="RefSeq" id="WP_251932682.1">
    <property type="nucleotide sequence ID" value="NZ_CP098747.1"/>
</dbReference>
<evidence type="ECO:0000313" key="3">
    <source>
        <dbReference type="Proteomes" id="UP001056291"/>
    </source>
</evidence>
<accession>A0ABY4W217</accession>
<proteinExistence type="predicted"/>
<organism evidence="2 3">
    <name type="scientific">Sneathiella marina</name>
    <dbReference type="NCBI Taxonomy" id="2950108"/>
    <lineage>
        <taxon>Bacteria</taxon>
        <taxon>Pseudomonadati</taxon>
        <taxon>Pseudomonadota</taxon>
        <taxon>Alphaproteobacteria</taxon>
        <taxon>Sneathiellales</taxon>
        <taxon>Sneathiellaceae</taxon>
        <taxon>Sneathiella</taxon>
    </lineage>
</organism>
<evidence type="ECO:0000259" key="1">
    <source>
        <dbReference type="Pfam" id="PF13468"/>
    </source>
</evidence>
<gene>
    <name evidence="2" type="ORF">NBZ79_12070</name>
</gene>
<name>A0ABY4W217_9PROT</name>
<evidence type="ECO:0000313" key="2">
    <source>
        <dbReference type="EMBL" id="USG59912.1"/>
    </source>
</evidence>
<dbReference type="Pfam" id="PF13468">
    <property type="entry name" value="Glyoxalase_3"/>
    <property type="match status" value="1"/>
</dbReference>
<dbReference type="InterPro" id="IPR029068">
    <property type="entry name" value="Glyas_Bleomycin-R_OHBP_Dase"/>
</dbReference>
<keyword evidence="3" id="KW-1185">Reference proteome</keyword>
<dbReference type="InterPro" id="IPR025870">
    <property type="entry name" value="Glyoxalase-like_dom"/>
</dbReference>
<dbReference type="PANTHER" id="PTHR40265:SF1">
    <property type="entry name" value="GLYOXALASE-LIKE DOMAIN-CONTAINING PROTEIN"/>
    <property type="match status" value="1"/>
</dbReference>
<dbReference type="PANTHER" id="PTHR40265">
    <property type="entry name" value="BLL2707 PROTEIN"/>
    <property type="match status" value="1"/>
</dbReference>